<accession>A0AA88WGM8</accession>
<evidence type="ECO:0000313" key="1">
    <source>
        <dbReference type="EMBL" id="KAK3025058.1"/>
    </source>
</evidence>
<dbReference type="Proteomes" id="UP001188597">
    <property type="component" value="Unassembled WGS sequence"/>
</dbReference>
<dbReference type="InterPro" id="IPR006740">
    <property type="entry name" value="DUF604"/>
</dbReference>
<organism evidence="1 2">
    <name type="scientific">Escallonia herrerae</name>
    <dbReference type="NCBI Taxonomy" id="1293975"/>
    <lineage>
        <taxon>Eukaryota</taxon>
        <taxon>Viridiplantae</taxon>
        <taxon>Streptophyta</taxon>
        <taxon>Embryophyta</taxon>
        <taxon>Tracheophyta</taxon>
        <taxon>Spermatophyta</taxon>
        <taxon>Magnoliopsida</taxon>
        <taxon>eudicotyledons</taxon>
        <taxon>Gunneridae</taxon>
        <taxon>Pentapetalae</taxon>
        <taxon>asterids</taxon>
        <taxon>campanulids</taxon>
        <taxon>Escalloniales</taxon>
        <taxon>Escalloniaceae</taxon>
        <taxon>Escallonia</taxon>
    </lineage>
</organism>
<reference evidence="1" key="1">
    <citation type="submission" date="2022-12" db="EMBL/GenBank/DDBJ databases">
        <title>Draft genome assemblies for two species of Escallonia (Escalloniales).</title>
        <authorList>
            <person name="Chanderbali A."/>
            <person name="Dervinis C."/>
            <person name="Anghel I."/>
            <person name="Soltis D."/>
            <person name="Soltis P."/>
            <person name="Zapata F."/>
        </authorList>
    </citation>
    <scope>NUCLEOTIDE SEQUENCE</scope>
    <source>
        <strain evidence="1">UCBG64.0493</strain>
        <tissue evidence="1">Leaf</tissue>
    </source>
</reference>
<protein>
    <submittedName>
        <fullName evidence="1">Uncharacterized protein</fullName>
    </submittedName>
</protein>
<gene>
    <name evidence="1" type="ORF">RJ639_044862</name>
</gene>
<proteinExistence type="predicted"/>
<comment type="caution">
    <text evidence="1">The sequence shown here is derived from an EMBL/GenBank/DDBJ whole genome shotgun (WGS) entry which is preliminary data.</text>
</comment>
<dbReference type="PANTHER" id="PTHR10811">
    <property type="entry name" value="FRINGE-RELATED"/>
    <property type="match status" value="1"/>
</dbReference>
<sequence>MAELGVPLTRDIGFHQFDVCGNVFGLLAAHPIAPLVSLHHLDVIDPIFPNVNQVEALQRLKVPKSSIQLASCNSPYAMISPRNGPYQSHGATRSNYLGALISARLIERPARTFLNWYPDADQVGFEFNSRPVSDSICESTMLYLLSKSLYNPSTNQTAKCKGGEADPSQIHRVEVCKKPNPNMWDK</sequence>
<keyword evidence="2" id="KW-1185">Reference proteome</keyword>
<dbReference type="AlphaFoldDB" id="A0AA88WGM8"/>
<dbReference type="Pfam" id="PF04646">
    <property type="entry name" value="DUF604"/>
    <property type="match status" value="1"/>
</dbReference>
<evidence type="ECO:0000313" key="2">
    <source>
        <dbReference type="Proteomes" id="UP001188597"/>
    </source>
</evidence>
<name>A0AA88WGM8_9ASTE</name>
<feature type="non-terminal residue" evidence="1">
    <location>
        <position position="186"/>
    </location>
</feature>
<dbReference type="EMBL" id="JAVXUP010000567">
    <property type="protein sequence ID" value="KAK3025058.1"/>
    <property type="molecule type" value="Genomic_DNA"/>
</dbReference>